<reference evidence="2" key="2">
    <citation type="submission" date="2021-08" db="EMBL/GenBank/DDBJ databases">
        <authorList>
            <person name="Tani A."/>
            <person name="Ola A."/>
            <person name="Ogura Y."/>
            <person name="Katsura K."/>
            <person name="Hayashi T."/>
        </authorList>
    </citation>
    <scope>NUCLEOTIDE SEQUENCE</scope>
    <source>
        <strain evidence="2">KCTC 52305</strain>
    </source>
</reference>
<dbReference type="SUPFAM" id="SSF46689">
    <property type="entry name" value="Homeodomain-like"/>
    <property type="match status" value="1"/>
</dbReference>
<name>A0ABQ4R511_9HYPH</name>
<organism evidence="2 3">
    <name type="scientific">Methylobacterium crusticola</name>
    <dbReference type="NCBI Taxonomy" id="1697972"/>
    <lineage>
        <taxon>Bacteria</taxon>
        <taxon>Pseudomonadati</taxon>
        <taxon>Pseudomonadota</taxon>
        <taxon>Alphaproteobacteria</taxon>
        <taxon>Hyphomicrobiales</taxon>
        <taxon>Methylobacteriaceae</taxon>
        <taxon>Methylobacterium</taxon>
    </lineage>
</organism>
<dbReference type="Proteomes" id="UP001055167">
    <property type="component" value="Unassembled WGS sequence"/>
</dbReference>
<protein>
    <submittedName>
        <fullName evidence="2">IS3 family transposase ISMex33</fullName>
    </submittedName>
</protein>
<proteinExistence type="predicted"/>
<dbReference type="InterPro" id="IPR009057">
    <property type="entry name" value="Homeodomain-like_sf"/>
</dbReference>
<dbReference type="EMBL" id="BPQH01000020">
    <property type="protein sequence ID" value="GJD52532.1"/>
    <property type="molecule type" value="Genomic_DNA"/>
</dbReference>
<dbReference type="Gene3D" id="1.10.10.10">
    <property type="entry name" value="Winged helix-like DNA-binding domain superfamily/Winged helix DNA-binding domain"/>
    <property type="match status" value="1"/>
</dbReference>
<reference evidence="2" key="1">
    <citation type="journal article" date="2021" name="Front. Microbiol.">
        <title>Comprehensive Comparative Genomics and Phenotyping of Methylobacterium Species.</title>
        <authorList>
            <person name="Alessa O."/>
            <person name="Ogura Y."/>
            <person name="Fujitani Y."/>
            <person name="Takami H."/>
            <person name="Hayashi T."/>
            <person name="Sahin N."/>
            <person name="Tani A."/>
        </authorList>
    </citation>
    <scope>NUCLEOTIDE SEQUENCE</scope>
    <source>
        <strain evidence="2">KCTC 52305</strain>
    </source>
</reference>
<comment type="caution">
    <text evidence="2">The sequence shown here is derived from an EMBL/GenBank/DDBJ whole genome shotgun (WGS) entry which is preliminary data.</text>
</comment>
<accession>A0ABQ4R511</accession>
<dbReference type="InterPro" id="IPR036388">
    <property type="entry name" value="WH-like_DNA-bd_sf"/>
</dbReference>
<keyword evidence="3" id="KW-1185">Reference proteome</keyword>
<sequence length="108" mass="12426">MTKRTAPFSPEVRECAVRRVRDHEGEHGSQWSAIRSIAARIGCSGETQTSWVRRSERDQGVRPGQTTDERERITARERVLRERRQANEILRKAGAYVAVAERDRRSPP</sequence>
<evidence type="ECO:0000313" key="2">
    <source>
        <dbReference type="EMBL" id="GJD52532.1"/>
    </source>
</evidence>
<evidence type="ECO:0000313" key="3">
    <source>
        <dbReference type="Proteomes" id="UP001055167"/>
    </source>
</evidence>
<gene>
    <name evidence="2" type="ORF">OPKNFCMD_5298</name>
</gene>
<evidence type="ECO:0000256" key="1">
    <source>
        <dbReference type="SAM" id="MobiDB-lite"/>
    </source>
</evidence>
<feature type="region of interest" description="Disordered" evidence="1">
    <location>
        <begin position="49"/>
        <end position="71"/>
    </location>
</feature>